<proteinExistence type="predicted"/>
<sequence>MASIDWINSKESTPLKIPSLSPGFGRDIAGLLEGISKHIAGLPVDGEQLSLPDSQRISHLKRHLNDVRDVQRALTSLSNTVASSISSLENQFSALFIRDRYSQFPDDIFTIIFKSAAFNDFRSAISISHVCQRFRSIALSIPQLWTSILPKKGRGMSVENASEVAGRSQHSALGLTVEMQSFDPYANGHVDYLESMMSFISVHFSRISTLTLDLGTAHAVASKNKSWSTKMSLPVLESLKINAPPSTRLEHFYRDWSVPSLHILRGRNCMPRLPSDVLSKITYFSFEVEEYDSWDDNRVRWLLIELASYLNKLTSVEEVSMDFDCDQVHYRMMEDALPKLQTSQAQLSRISRLSFTAPSGRVDVVASRTWISGFGPHIAFLPVTTANAQGTRSCRRSSERTLYWRTSISNARGMIVRSSASQTVSPLSG</sequence>
<keyword evidence="3" id="KW-1185">Reference proteome</keyword>
<dbReference type="InParanoid" id="A0A0H2RNE3"/>
<dbReference type="InterPro" id="IPR001810">
    <property type="entry name" value="F-box_dom"/>
</dbReference>
<accession>A0A0H2RNE3</accession>
<gene>
    <name evidence="2" type="ORF">SCHPADRAFT_384038</name>
</gene>
<reference evidence="2 3" key="1">
    <citation type="submission" date="2015-04" db="EMBL/GenBank/DDBJ databases">
        <title>Complete genome sequence of Schizopora paradoxa KUC8140, a cosmopolitan wood degrader in East Asia.</title>
        <authorList>
            <consortium name="DOE Joint Genome Institute"/>
            <person name="Min B."/>
            <person name="Park H."/>
            <person name="Jang Y."/>
            <person name="Kim J.-J."/>
            <person name="Kim K.H."/>
            <person name="Pangilinan J."/>
            <person name="Lipzen A."/>
            <person name="Riley R."/>
            <person name="Grigoriev I.V."/>
            <person name="Spatafora J.W."/>
            <person name="Choi I.-G."/>
        </authorList>
    </citation>
    <scope>NUCLEOTIDE SEQUENCE [LARGE SCALE GENOMIC DNA]</scope>
    <source>
        <strain evidence="2 3">KUC8140</strain>
    </source>
</reference>
<feature type="domain" description="F-box" evidence="1">
    <location>
        <begin position="98"/>
        <end position="148"/>
    </location>
</feature>
<evidence type="ECO:0000259" key="1">
    <source>
        <dbReference type="PROSITE" id="PS50181"/>
    </source>
</evidence>
<dbReference type="STRING" id="27342.A0A0H2RNE3"/>
<dbReference type="AlphaFoldDB" id="A0A0H2RNE3"/>
<evidence type="ECO:0000313" key="3">
    <source>
        <dbReference type="Proteomes" id="UP000053477"/>
    </source>
</evidence>
<dbReference type="PROSITE" id="PS50181">
    <property type="entry name" value="FBOX"/>
    <property type="match status" value="1"/>
</dbReference>
<organism evidence="2 3">
    <name type="scientific">Schizopora paradoxa</name>
    <dbReference type="NCBI Taxonomy" id="27342"/>
    <lineage>
        <taxon>Eukaryota</taxon>
        <taxon>Fungi</taxon>
        <taxon>Dikarya</taxon>
        <taxon>Basidiomycota</taxon>
        <taxon>Agaricomycotina</taxon>
        <taxon>Agaricomycetes</taxon>
        <taxon>Hymenochaetales</taxon>
        <taxon>Schizoporaceae</taxon>
        <taxon>Schizopora</taxon>
    </lineage>
</organism>
<name>A0A0H2RNE3_9AGAM</name>
<evidence type="ECO:0000313" key="2">
    <source>
        <dbReference type="EMBL" id="KLO13127.1"/>
    </source>
</evidence>
<dbReference type="SUPFAM" id="SSF81383">
    <property type="entry name" value="F-box domain"/>
    <property type="match status" value="1"/>
</dbReference>
<dbReference type="Proteomes" id="UP000053477">
    <property type="component" value="Unassembled WGS sequence"/>
</dbReference>
<dbReference type="InterPro" id="IPR036047">
    <property type="entry name" value="F-box-like_dom_sf"/>
</dbReference>
<dbReference type="EMBL" id="KQ085965">
    <property type="protein sequence ID" value="KLO13127.1"/>
    <property type="molecule type" value="Genomic_DNA"/>
</dbReference>
<dbReference type="Gene3D" id="1.20.1280.50">
    <property type="match status" value="1"/>
</dbReference>
<dbReference type="OrthoDB" id="2973282at2759"/>
<protein>
    <recommendedName>
        <fullName evidence="1">F-box domain-containing protein</fullName>
    </recommendedName>
</protein>